<evidence type="ECO:0000259" key="3">
    <source>
        <dbReference type="Pfam" id="PF01261"/>
    </source>
</evidence>
<proteinExistence type="predicted"/>
<dbReference type="Pfam" id="PF01261">
    <property type="entry name" value="AP_endonuc_2"/>
    <property type="match status" value="1"/>
</dbReference>
<feature type="active site" description="Proton donor/acceptor" evidence="2">
    <location>
        <position position="122"/>
    </location>
</feature>
<dbReference type="PANTHER" id="PTHR43489">
    <property type="entry name" value="ISOMERASE"/>
    <property type="match status" value="1"/>
</dbReference>
<protein>
    <submittedName>
        <fullName evidence="4">Hydroxypyruvate isomerase</fullName>
        <ecNumber evidence="4">5.3.1.22</ecNumber>
    </submittedName>
</protein>
<keyword evidence="4" id="KW-0670">Pyruvate</keyword>
<evidence type="ECO:0000256" key="1">
    <source>
        <dbReference type="ARBA" id="ARBA00023235"/>
    </source>
</evidence>
<organism evidence="4 5">
    <name type="scientific">Ketogulonicigenium robustum</name>
    <dbReference type="NCBI Taxonomy" id="92947"/>
    <lineage>
        <taxon>Bacteria</taxon>
        <taxon>Pseudomonadati</taxon>
        <taxon>Pseudomonadota</taxon>
        <taxon>Alphaproteobacteria</taxon>
        <taxon>Rhodobacterales</taxon>
        <taxon>Roseobacteraceae</taxon>
        <taxon>Ketogulonicigenium</taxon>
    </lineage>
</organism>
<dbReference type="PANTHER" id="PTHR43489:SF6">
    <property type="entry name" value="HYDROXYPYRUVATE ISOMERASE-RELATED"/>
    <property type="match status" value="1"/>
</dbReference>
<dbReference type="GO" id="GO:0008903">
    <property type="term" value="F:hydroxypyruvate isomerase activity"/>
    <property type="evidence" value="ECO:0007669"/>
    <property type="project" value="UniProtKB-EC"/>
</dbReference>
<dbReference type="KEGG" id="kro:BVG79_01481"/>
<dbReference type="EMBL" id="CP019937">
    <property type="protein sequence ID" value="ARO14827.1"/>
    <property type="molecule type" value="Genomic_DNA"/>
</dbReference>
<dbReference type="EC" id="5.3.1.22" evidence="4"/>
<dbReference type="InterPro" id="IPR013022">
    <property type="entry name" value="Xyl_isomerase-like_TIM-brl"/>
</dbReference>
<dbReference type="PIRSF" id="PIRSF006241">
    <property type="entry name" value="HyI"/>
    <property type="match status" value="1"/>
</dbReference>
<sequence length="240" mass="26125">MDRFAAASAAGFKGVEILFPYEYSAVEVLSRLRQYKMDLVAMNAPPPNYTGRPRGFAAVPGGEMNFRRDFQRALRVANAMGALRIQVMAGAADGDVAHATMVDNLRWACAEVANLPVRLTIEPKSREDVAGYFLNDLGRADAIIAEVGADNLGLQFDTYHVAAIAGSVIDAWKAYGHLVSHVQVASYPERAEPAGEGFDDKAFFDLLDADGYDGWVSGEYIPARSTEMGLDWLRRADASI</sequence>
<dbReference type="InterPro" id="IPR026040">
    <property type="entry name" value="HyI-like"/>
</dbReference>
<dbReference type="SUPFAM" id="SSF51658">
    <property type="entry name" value="Xylose isomerase-like"/>
    <property type="match status" value="1"/>
</dbReference>
<keyword evidence="1 4" id="KW-0413">Isomerase</keyword>
<feature type="active site" description="Proton donor/acceptor" evidence="2">
    <location>
        <position position="219"/>
    </location>
</feature>
<accession>A0A1W6P0M7</accession>
<reference evidence="4 5" key="1">
    <citation type="submission" date="2017-02" db="EMBL/GenBank/DDBJ databases">
        <title>Ketogulonicigenium robustum SPU B003 Genome sequencing and assembly.</title>
        <authorList>
            <person name="Li Y."/>
            <person name="Liu L."/>
            <person name="Wang C."/>
            <person name="Zhang M."/>
            <person name="Zhang T."/>
            <person name="Zhang Y."/>
        </authorList>
    </citation>
    <scope>NUCLEOTIDE SEQUENCE [LARGE SCALE GENOMIC DNA]</scope>
    <source>
        <strain evidence="4 5">SPU_B003</strain>
    </source>
</reference>
<dbReference type="STRING" id="92947.BVG79_01481"/>
<gene>
    <name evidence="4" type="primary">hyi</name>
    <name evidence="4" type="ORF">BVG79_01481</name>
</gene>
<dbReference type="Gene3D" id="3.20.20.150">
    <property type="entry name" value="Divalent-metal-dependent TIM barrel enzymes"/>
    <property type="match status" value="1"/>
</dbReference>
<evidence type="ECO:0000313" key="5">
    <source>
        <dbReference type="Proteomes" id="UP000242447"/>
    </source>
</evidence>
<keyword evidence="5" id="KW-1185">Reference proteome</keyword>
<dbReference type="AlphaFoldDB" id="A0A1W6P0M7"/>
<dbReference type="GO" id="GO:0046487">
    <property type="term" value="P:glyoxylate metabolic process"/>
    <property type="evidence" value="ECO:0007669"/>
    <property type="project" value="TreeGrafter"/>
</dbReference>
<feature type="domain" description="Xylose isomerase-like TIM barrel" evidence="3">
    <location>
        <begin position="4"/>
        <end position="235"/>
    </location>
</feature>
<evidence type="ECO:0000313" key="4">
    <source>
        <dbReference type="EMBL" id="ARO14827.1"/>
    </source>
</evidence>
<evidence type="ECO:0000256" key="2">
    <source>
        <dbReference type="PIRSR" id="PIRSR006241-50"/>
    </source>
</evidence>
<dbReference type="InterPro" id="IPR050417">
    <property type="entry name" value="Sugar_Epim/Isomerase"/>
</dbReference>
<dbReference type="Proteomes" id="UP000242447">
    <property type="component" value="Chromosome"/>
</dbReference>
<dbReference type="InterPro" id="IPR036237">
    <property type="entry name" value="Xyl_isomerase-like_sf"/>
</dbReference>
<name>A0A1W6P0M7_9RHOB</name>